<evidence type="ECO:0000313" key="2">
    <source>
        <dbReference type="Proteomes" id="UP000188533"/>
    </source>
</evidence>
<dbReference type="AlphaFoldDB" id="A0A1Q3DZ70"/>
<dbReference type="EMBL" id="BDGU01000028">
    <property type="protein sequence ID" value="GAW00164.1"/>
    <property type="molecule type" value="Genomic_DNA"/>
</dbReference>
<name>A0A1Q3DZ70_LENED</name>
<dbReference type="Proteomes" id="UP000188533">
    <property type="component" value="Unassembled WGS sequence"/>
</dbReference>
<organism evidence="1 2">
    <name type="scientific">Lentinula edodes</name>
    <name type="common">Shiitake mushroom</name>
    <name type="synonym">Lentinus edodes</name>
    <dbReference type="NCBI Taxonomy" id="5353"/>
    <lineage>
        <taxon>Eukaryota</taxon>
        <taxon>Fungi</taxon>
        <taxon>Dikarya</taxon>
        <taxon>Basidiomycota</taxon>
        <taxon>Agaricomycotina</taxon>
        <taxon>Agaricomycetes</taxon>
        <taxon>Agaricomycetidae</taxon>
        <taxon>Agaricales</taxon>
        <taxon>Marasmiineae</taxon>
        <taxon>Omphalotaceae</taxon>
        <taxon>Lentinula</taxon>
    </lineage>
</organism>
<sequence length="203" mass="21298">MFSSLRFLSALLVVISSSTSFIFASPVYLAMRSSETTLTQNFTLAALNVTLPNANLTGAPLVLGTAGAIDGESFDVTSTYASYPYNDFPSLALVDGNLRAFSRQGSWHTNASVPLLHGSLDWTTSSLYSSAASTAFTAESGTGNFSVLAFNGTANLWYLCPSDAPGLPQNSVYYNTTTIPSQSGASGASPVQCYSVTLNIIPV</sequence>
<evidence type="ECO:0000313" key="1">
    <source>
        <dbReference type="EMBL" id="GAW00164.1"/>
    </source>
</evidence>
<gene>
    <name evidence="1" type="ORF">LENED_001664</name>
</gene>
<proteinExistence type="predicted"/>
<comment type="caution">
    <text evidence="1">The sequence shown here is derived from an EMBL/GenBank/DDBJ whole genome shotgun (WGS) entry which is preliminary data.</text>
</comment>
<protein>
    <submittedName>
        <fullName evidence="1">Uncharacterized protein</fullName>
    </submittedName>
</protein>
<reference evidence="1 2" key="2">
    <citation type="submission" date="2017-02" db="EMBL/GenBank/DDBJ databases">
        <title>A genome survey and senescence transcriptome analysis in Lentinula edodes.</title>
        <authorList>
            <person name="Sakamoto Y."/>
            <person name="Nakade K."/>
            <person name="Sato S."/>
            <person name="Yoshida Y."/>
            <person name="Miyazaki K."/>
            <person name="Natsume S."/>
            <person name="Konno N."/>
        </authorList>
    </citation>
    <scope>NUCLEOTIDE SEQUENCE [LARGE SCALE GENOMIC DNA]</scope>
    <source>
        <strain evidence="1 2">NBRC 111202</strain>
    </source>
</reference>
<keyword evidence="2" id="KW-1185">Reference proteome</keyword>
<accession>A0A1Q3DZ70</accession>
<reference evidence="1 2" key="1">
    <citation type="submission" date="2016-08" db="EMBL/GenBank/DDBJ databases">
        <authorList>
            <consortium name="Lentinula edodes genome sequencing consortium"/>
            <person name="Sakamoto Y."/>
            <person name="Nakade K."/>
            <person name="Sato S."/>
            <person name="Yoshida Y."/>
            <person name="Miyazaki K."/>
            <person name="Natsume S."/>
            <person name="Konno N."/>
        </authorList>
    </citation>
    <scope>NUCLEOTIDE SEQUENCE [LARGE SCALE GENOMIC DNA]</scope>
    <source>
        <strain evidence="1 2">NBRC 111202</strain>
    </source>
</reference>